<dbReference type="NCBIfam" id="TIGR00675">
    <property type="entry name" value="dcm"/>
    <property type="match status" value="1"/>
</dbReference>
<keyword evidence="2 6" id="KW-0808">Transferase</keyword>
<evidence type="ECO:0000256" key="6">
    <source>
        <dbReference type="PROSITE-ProRule" id="PRU01016"/>
    </source>
</evidence>
<dbReference type="OrthoDB" id="32195at2"/>
<sequence length="365" mass="41280">MKNKKYKVASLFCGCGGSDLGIVGGFEYLGKRYDELPFEIAYAVDFDKWAVDTYNKNFRHKAVCADVTEVDFDETADVDVLIGGFPCQSFSTVNPTKDTDDDRANLYKQIVRFLQVKRPKYFICENVKGLVTLKGGSIIGKIIGEFRRCGYRVRFRLLKAVEYGIPQRRERVIIVGIRDDLTFNYEYPAPVCTEAEATPLSAVIDELAITDSKYYFSERAVQGVKKAKNNMKRGLWQSLSQPCLTITAHLAKTSMNSRDPILLVDPDRELYRRFTPREAARIQSFPDSFLLNDSEPKSYRQIGNAVPPVFMWYVARQLEKAIMGHDSPGISVCNVIGSDGNVPEREFCPETVGKQTASCRQLDLF</sequence>
<evidence type="ECO:0000256" key="4">
    <source>
        <dbReference type="ARBA" id="ARBA00022747"/>
    </source>
</evidence>
<dbReference type="Gene3D" id="3.90.120.10">
    <property type="entry name" value="DNA Methylase, subunit A, domain 2"/>
    <property type="match status" value="1"/>
</dbReference>
<dbReference type="Gene3D" id="3.40.50.150">
    <property type="entry name" value="Vaccinia Virus protein VP39"/>
    <property type="match status" value="1"/>
</dbReference>
<dbReference type="SUPFAM" id="SSF53335">
    <property type="entry name" value="S-adenosyl-L-methionine-dependent methyltransferases"/>
    <property type="match status" value="1"/>
</dbReference>
<dbReference type="REBASE" id="43136">
    <property type="entry name" value="M.Pmu16608ORF2285P"/>
</dbReference>
<dbReference type="RefSeq" id="WP_007367037.1">
    <property type="nucleotide sequence ID" value="NZ_GL872282.1"/>
</dbReference>
<accession>F0F9L8</accession>
<dbReference type="EMBL" id="AEWX01000032">
    <property type="protein sequence ID" value="EGC19177.1"/>
    <property type="molecule type" value="Genomic_DNA"/>
</dbReference>
<dbReference type="InterPro" id="IPR001525">
    <property type="entry name" value="C5_MeTfrase"/>
</dbReference>
<evidence type="ECO:0000256" key="2">
    <source>
        <dbReference type="ARBA" id="ARBA00022679"/>
    </source>
</evidence>
<dbReference type="HOGENOM" id="CLU_006958_2_1_10"/>
<organism evidence="9 10">
    <name type="scientific">Prevotella multiformis DSM 16608</name>
    <dbReference type="NCBI Taxonomy" id="888743"/>
    <lineage>
        <taxon>Bacteria</taxon>
        <taxon>Pseudomonadati</taxon>
        <taxon>Bacteroidota</taxon>
        <taxon>Bacteroidia</taxon>
        <taxon>Bacteroidales</taxon>
        <taxon>Prevotellaceae</taxon>
        <taxon>Prevotella</taxon>
    </lineage>
</organism>
<gene>
    <name evidence="9" type="primary">dcm</name>
    <name evidence="9" type="ORF">HMPREF9141_2285</name>
</gene>
<dbReference type="AlphaFoldDB" id="F0F9L8"/>
<dbReference type="GO" id="GO:0003677">
    <property type="term" value="F:DNA binding"/>
    <property type="evidence" value="ECO:0007669"/>
    <property type="project" value="TreeGrafter"/>
</dbReference>
<keyword evidence="10" id="KW-1185">Reference proteome</keyword>
<dbReference type="CDD" id="cd00315">
    <property type="entry name" value="Cyt_C5_DNA_methylase"/>
    <property type="match status" value="1"/>
</dbReference>
<dbReference type="PRINTS" id="PR00105">
    <property type="entry name" value="C5METTRFRASE"/>
</dbReference>
<keyword evidence="3 6" id="KW-0949">S-adenosyl-L-methionine</keyword>
<reference evidence="9 10" key="1">
    <citation type="submission" date="2011-01" db="EMBL/GenBank/DDBJ databases">
        <authorList>
            <person name="Muzny D."/>
            <person name="Qin X."/>
            <person name="Deng J."/>
            <person name="Jiang H."/>
            <person name="Liu Y."/>
            <person name="Qu J."/>
            <person name="Song X.-Z."/>
            <person name="Zhang L."/>
            <person name="Thornton R."/>
            <person name="Coyle M."/>
            <person name="Francisco L."/>
            <person name="Jackson L."/>
            <person name="Javaid M."/>
            <person name="Korchina V."/>
            <person name="Kovar C."/>
            <person name="Mata R."/>
            <person name="Mathew T."/>
            <person name="Ngo R."/>
            <person name="Nguyen L."/>
            <person name="Nguyen N."/>
            <person name="Okwuonu G."/>
            <person name="Ongeri F."/>
            <person name="Pham C."/>
            <person name="Simmons D."/>
            <person name="Wilczek-Boney K."/>
            <person name="Hale W."/>
            <person name="Jakkamsetti A."/>
            <person name="Pham P."/>
            <person name="Ruth R."/>
            <person name="San Lucas F."/>
            <person name="Warren J."/>
            <person name="Zhang J."/>
            <person name="Zhao Z."/>
            <person name="Zhou C."/>
            <person name="Zhu D."/>
            <person name="Lee S."/>
            <person name="Bess C."/>
            <person name="Blankenburg K."/>
            <person name="Forbes L."/>
            <person name="Fu Q."/>
            <person name="Gubbala S."/>
            <person name="Hirani K."/>
            <person name="Jayaseelan J.C."/>
            <person name="Lara F."/>
            <person name="Munidasa M."/>
            <person name="Palculict T."/>
            <person name="Patil S."/>
            <person name="Pu L.-L."/>
            <person name="Saada N."/>
            <person name="Tang L."/>
            <person name="Weissenberger G."/>
            <person name="Zhu Y."/>
            <person name="Hemphill L."/>
            <person name="Shang Y."/>
            <person name="Youmans B."/>
            <person name="Ayvaz T."/>
            <person name="Ross M."/>
            <person name="Santibanez J."/>
            <person name="Aqrawi P."/>
            <person name="Gross S."/>
            <person name="Joshi V."/>
            <person name="Fowler G."/>
            <person name="Nazareth L."/>
            <person name="Reid J."/>
            <person name="Worley K."/>
            <person name="Petrosino J."/>
            <person name="Highlander S."/>
            <person name="Gibbs R."/>
        </authorList>
    </citation>
    <scope>NUCLEOTIDE SEQUENCE [LARGE SCALE GENOMIC DNA]</scope>
    <source>
        <strain evidence="9 10">DSM 16608</strain>
    </source>
</reference>
<evidence type="ECO:0000313" key="10">
    <source>
        <dbReference type="Proteomes" id="UP000005697"/>
    </source>
</evidence>
<dbReference type="PROSITE" id="PS51679">
    <property type="entry name" value="SAM_MT_C5"/>
    <property type="match status" value="1"/>
</dbReference>
<dbReference type="GO" id="GO:0032259">
    <property type="term" value="P:methylation"/>
    <property type="evidence" value="ECO:0007669"/>
    <property type="project" value="UniProtKB-KW"/>
</dbReference>
<dbReference type="PROSITE" id="PS00094">
    <property type="entry name" value="C5_MTASE_1"/>
    <property type="match status" value="1"/>
</dbReference>
<dbReference type="EC" id="2.1.1.37" evidence="8"/>
<dbReference type="Pfam" id="PF00145">
    <property type="entry name" value="DNA_methylase"/>
    <property type="match status" value="1"/>
</dbReference>
<dbReference type="InterPro" id="IPR050390">
    <property type="entry name" value="C5-Methyltransferase"/>
</dbReference>
<dbReference type="PANTHER" id="PTHR10629">
    <property type="entry name" value="CYTOSINE-SPECIFIC METHYLTRANSFERASE"/>
    <property type="match status" value="1"/>
</dbReference>
<keyword evidence="4" id="KW-0680">Restriction system</keyword>
<comment type="similarity">
    <text evidence="6 7">Belongs to the class I-like SAM-binding methyltransferase superfamily. C5-methyltransferase family.</text>
</comment>
<evidence type="ECO:0000256" key="8">
    <source>
        <dbReference type="RuleBase" id="RU000417"/>
    </source>
</evidence>
<dbReference type="InterPro" id="IPR029063">
    <property type="entry name" value="SAM-dependent_MTases_sf"/>
</dbReference>
<dbReference type="eggNOG" id="COG0270">
    <property type="taxonomic scope" value="Bacteria"/>
</dbReference>
<dbReference type="Proteomes" id="UP000005697">
    <property type="component" value="Unassembled WGS sequence"/>
</dbReference>
<dbReference type="GO" id="GO:0003886">
    <property type="term" value="F:DNA (cytosine-5-)-methyltransferase activity"/>
    <property type="evidence" value="ECO:0007669"/>
    <property type="project" value="UniProtKB-EC"/>
</dbReference>
<comment type="caution">
    <text evidence="9">The sequence shown here is derived from an EMBL/GenBank/DDBJ whole genome shotgun (WGS) entry which is preliminary data.</text>
</comment>
<dbReference type="GO" id="GO:0009307">
    <property type="term" value="P:DNA restriction-modification system"/>
    <property type="evidence" value="ECO:0007669"/>
    <property type="project" value="UniProtKB-KW"/>
</dbReference>
<dbReference type="InterPro" id="IPR018117">
    <property type="entry name" value="C5_DNA_meth_AS"/>
</dbReference>
<evidence type="ECO:0000256" key="1">
    <source>
        <dbReference type="ARBA" id="ARBA00022603"/>
    </source>
</evidence>
<proteinExistence type="inferred from homology"/>
<evidence type="ECO:0000256" key="7">
    <source>
        <dbReference type="RuleBase" id="RU000416"/>
    </source>
</evidence>
<dbReference type="STRING" id="888743.HMPREF9141_2285"/>
<dbReference type="GO" id="GO:0044027">
    <property type="term" value="P:negative regulation of gene expression via chromosomal CpG island methylation"/>
    <property type="evidence" value="ECO:0007669"/>
    <property type="project" value="TreeGrafter"/>
</dbReference>
<dbReference type="PANTHER" id="PTHR10629:SF52">
    <property type="entry name" value="DNA (CYTOSINE-5)-METHYLTRANSFERASE 1"/>
    <property type="match status" value="1"/>
</dbReference>
<name>F0F9L8_9BACT</name>
<protein>
    <recommendedName>
        <fullName evidence="8">Cytosine-specific methyltransferase</fullName>
        <ecNumber evidence="8">2.1.1.37</ecNumber>
    </recommendedName>
</protein>
<evidence type="ECO:0000256" key="3">
    <source>
        <dbReference type="ARBA" id="ARBA00022691"/>
    </source>
</evidence>
<comment type="catalytic activity">
    <reaction evidence="5 8">
        <text>a 2'-deoxycytidine in DNA + S-adenosyl-L-methionine = a 5-methyl-2'-deoxycytidine in DNA + S-adenosyl-L-homocysteine + H(+)</text>
        <dbReference type="Rhea" id="RHEA:13681"/>
        <dbReference type="Rhea" id="RHEA-COMP:11369"/>
        <dbReference type="Rhea" id="RHEA-COMP:11370"/>
        <dbReference type="ChEBI" id="CHEBI:15378"/>
        <dbReference type="ChEBI" id="CHEBI:57856"/>
        <dbReference type="ChEBI" id="CHEBI:59789"/>
        <dbReference type="ChEBI" id="CHEBI:85452"/>
        <dbReference type="ChEBI" id="CHEBI:85454"/>
        <dbReference type="EC" id="2.1.1.37"/>
    </reaction>
</comment>
<evidence type="ECO:0000313" key="9">
    <source>
        <dbReference type="EMBL" id="EGC19177.1"/>
    </source>
</evidence>
<evidence type="ECO:0000256" key="5">
    <source>
        <dbReference type="ARBA" id="ARBA00047422"/>
    </source>
</evidence>
<keyword evidence="1 6" id="KW-0489">Methyltransferase</keyword>
<feature type="active site" evidence="6">
    <location>
        <position position="87"/>
    </location>
</feature>